<dbReference type="SMART" id="SM00651">
    <property type="entry name" value="Sm"/>
    <property type="match status" value="1"/>
</dbReference>
<evidence type="ECO:0000313" key="11">
    <source>
        <dbReference type="Proteomes" id="UP000792457"/>
    </source>
</evidence>
<dbReference type="SUPFAM" id="SSF50182">
    <property type="entry name" value="Sm-like ribonucleoproteins"/>
    <property type="match status" value="1"/>
</dbReference>
<evidence type="ECO:0000256" key="2">
    <source>
        <dbReference type="ARBA" id="ARBA00006850"/>
    </source>
</evidence>
<dbReference type="InterPro" id="IPR034105">
    <property type="entry name" value="Lsm3"/>
</dbReference>
<protein>
    <recommendedName>
        <fullName evidence="9">Sm domain-containing protein</fullName>
    </recommendedName>
</protein>
<dbReference type="GO" id="GO:0003723">
    <property type="term" value="F:RNA binding"/>
    <property type="evidence" value="ECO:0007669"/>
    <property type="project" value="UniProtKB-KW"/>
</dbReference>
<reference evidence="10" key="2">
    <citation type="submission" date="2017-10" db="EMBL/GenBank/DDBJ databases">
        <title>Ladona fulva Genome sequencing and assembly.</title>
        <authorList>
            <person name="Murali S."/>
            <person name="Richards S."/>
            <person name="Bandaranaike D."/>
            <person name="Bellair M."/>
            <person name="Blankenburg K."/>
            <person name="Chao H."/>
            <person name="Dinh H."/>
            <person name="Doddapaneni H."/>
            <person name="Dugan-Rocha S."/>
            <person name="Elkadiri S."/>
            <person name="Gnanaolivu R."/>
            <person name="Hernandez B."/>
            <person name="Skinner E."/>
            <person name="Javaid M."/>
            <person name="Lee S."/>
            <person name="Li M."/>
            <person name="Ming W."/>
            <person name="Munidasa M."/>
            <person name="Muniz J."/>
            <person name="Nguyen L."/>
            <person name="Hughes D."/>
            <person name="Osuji N."/>
            <person name="Pu L.-L."/>
            <person name="Puazo M."/>
            <person name="Qu C."/>
            <person name="Quiroz J."/>
            <person name="Raj R."/>
            <person name="Weissenberger G."/>
            <person name="Xin Y."/>
            <person name="Zou X."/>
            <person name="Han Y."/>
            <person name="Worley K."/>
            <person name="Muzny D."/>
            <person name="Gibbs R."/>
        </authorList>
    </citation>
    <scope>NUCLEOTIDE SEQUENCE</scope>
    <source>
        <strain evidence="10">Sampled in the wild</strain>
    </source>
</reference>
<dbReference type="EMBL" id="KZ308994">
    <property type="protein sequence ID" value="KAG8236184.1"/>
    <property type="molecule type" value="Genomic_DNA"/>
</dbReference>
<keyword evidence="7" id="KW-0539">Nucleus</keyword>
<evidence type="ECO:0000256" key="8">
    <source>
        <dbReference type="ARBA" id="ARBA00023274"/>
    </source>
</evidence>
<dbReference type="AlphaFoldDB" id="A0A8K0KJ24"/>
<keyword evidence="3" id="KW-0507">mRNA processing</keyword>
<evidence type="ECO:0000259" key="9">
    <source>
        <dbReference type="PROSITE" id="PS52002"/>
    </source>
</evidence>
<comment type="subcellular location">
    <subcellularLocation>
        <location evidence="1">Nucleus</location>
    </subcellularLocation>
</comment>
<dbReference type="InterPro" id="IPR010920">
    <property type="entry name" value="LSM_dom_sf"/>
</dbReference>
<dbReference type="OrthoDB" id="29543at2759"/>
<evidence type="ECO:0000256" key="6">
    <source>
        <dbReference type="ARBA" id="ARBA00023187"/>
    </source>
</evidence>
<sequence>MIRSLVQFSLVQDAYICMTMKMEREDVLVPSLSLKEPLELARISIDERIFLKLKNGRRLKGILHAYDRHLNMVLGDVEETVIDIDIEEDTHEEIYKESRRRIPMLFLRGEGVILMTPLDKFEGYAVKTPCAAIRAFRHGKESESAGYVAGEHTAMQFVADHKSSTVVAGGPQRRSCRPTISQTCSMVDMPDCRSVNAALDV</sequence>
<evidence type="ECO:0000313" key="10">
    <source>
        <dbReference type="EMBL" id="KAG8236184.1"/>
    </source>
</evidence>
<evidence type="ECO:0000256" key="4">
    <source>
        <dbReference type="ARBA" id="ARBA00022728"/>
    </source>
</evidence>
<evidence type="ECO:0000256" key="5">
    <source>
        <dbReference type="ARBA" id="ARBA00022884"/>
    </source>
</evidence>
<reference evidence="10" key="1">
    <citation type="submission" date="2013-04" db="EMBL/GenBank/DDBJ databases">
        <authorList>
            <person name="Qu J."/>
            <person name="Murali S.C."/>
            <person name="Bandaranaike D."/>
            <person name="Bellair M."/>
            <person name="Blankenburg K."/>
            <person name="Chao H."/>
            <person name="Dinh H."/>
            <person name="Doddapaneni H."/>
            <person name="Downs B."/>
            <person name="Dugan-Rocha S."/>
            <person name="Elkadiri S."/>
            <person name="Gnanaolivu R.D."/>
            <person name="Hernandez B."/>
            <person name="Javaid M."/>
            <person name="Jayaseelan J.C."/>
            <person name="Lee S."/>
            <person name="Li M."/>
            <person name="Ming W."/>
            <person name="Munidasa M."/>
            <person name="Muniz J."/>
            <person name="Nguyen L."/>
            <person name="Ongeri F."/>
            <person name="Osuji N."/>
            <person name="Pu L.-L."/>
            <person name="Puazo M."/>
            <person name="Qu C."/>
            <person name="Quiroz J."/>
            <person name="Raj R."/>
            <person name="Weissenberger G."/>
            <person name="Xin Y."/>
            <person name="Zou X."/>
            <person name="Han Y."/>
            <person name="Richards S."/>
            <person name="Worley K."/>
            <person name="Muzny D."/>
            <person name="Gibbs R."/>
        </authorList>
    </citation>
    <scope>NUCLEOTIDE SEQUENCE</scope>
    <source>
        <strain evidence="10">Sampled in the wild</strain>
    </source>
</reference>
<evidence type="ECO:0000256" key="3">
    <source>
        <dbReference type="ARBA" id="ARBA00022664"/>
    </source>
</evidence>
<name>A0A8K0KJ24_LADFU</name>
<keyword evidence="6" id="KW-0508">mRNA splicing</keyword>
<gene>
    <name evidence="10" type="ORF">J437_LFUL013450</name>
</gene>
<keyword evidence="4" id="KW-0747">Spliceosome</keyword>
<dbReference type="GO" id="GO:0005681">
    <property type="term" value="C:spliceosomal complex"/>
    <property type="evidence" value="ECO:0007669"/>
    <property type="project" value="UniProtKB-KW"/>
</dbReference>
<dbReference type="PANTHER" id="PTHR13110">
    <property type="entry name" value="U6 SNRNA-ASSOCIATED SM-LIKE PROTEIN LSM3"/>
    <property type="match status" value="1"/>
</dbReference>
<dbReference type="Gene3D" id="2.30.30.100">
    <property type="match status" value="1"/>
</dbReference>
<dbReference type="GO" id="GO:0120114">
    <property type="term" value="C:Sm-like protein family complex"/>
    <property type="evidence" value="ECO:0007669"/>
    <property type="project" value="UniProtKB-ARBA"/>
</dbReference>
<keyword evidence="11" id="KW-1185">Reference proteome</keyword>
<dbReference type="InterPro" id="IPR001163">
    <property type="entry name" value="Sm_dom_euk/arc"/>
</dbReference>
<organism evidence="10 11">
    <name type="scientific">Ladona fulva</name>
    <name type="common">Scarce chaser dragonfly</name>
    <name type="synonym">Libellula fulva</name>
    <dbReference type="NCBI Taxonomy" id="123851"/>
    <lineage>
        <taxon>Eukaryota</taxon>
        <taxon>Metazoa</taxon>
        <taxon>Ecdysozoa</taxon>
        <taxon>Arthropoda</taxon>
        <taxon>Hexapoda</taxon>
        <taxon>Insecta</taxon>
        <taxon>Pterygota</taxon>
        <taxon>Palaeoptera</taxon>
        <taxon>Odonata</taxon>
        <taxon>Epiprocta</taxon>
        <taxon>Anisoptera</taxon>
        <taxon>Libelluloidea</taxon>
        <taxon>Libellulidae</taxon>
        <taxon>Ladona</taxon>
    </lineage>
</organism>
<evidence type="ECO:0000256" key="1">
    <source>
        <dbReference type="ARBA" id="ARBA00004123"/>
    </source>
</evidence>
<feature type="domain" description="Sm" evidence="9">
    <location>
        <begin position="36"/>
        <end position="121"/>
    </location>
</feature>
<dbReference type="InterPro" id="IPR040002">
    <property type="entry name" value="Sm-like_LSM3"/>
</dbReference>
<dbReference type="GO" id="GO:0000398">
    <property type="term" value="P:mRNA splicing, via spliceosome"/>
    <property type="evidence" value="ECO:0007669"/>
    <property type="project" value="InterPro"/>
</dbReference>
<evidence type="ECO:0000256" key="7">
    <source>
        <dbReference type="ARBA" id="ARBA00023242"/>
    </source>
</evidence>
<dbReference type="Pfam" id="PF01423">
    <property type="entry name" value="LSM"/>
    <property type="match status" value="1"/>
</dbReference>
<accession>A0A8K0KJ24</accession>
<comment type="similarity">
    <text evidence="2">Belongs to the snRNP Sm proteins family.</text>
</comment>
<dbReference type="CDD" id="cd01730">
    <property type="entry name" value="LSm3"/>
    <property type="match status" value="1"/>
</dbReference>
<comment type="caution">
    <text evidence="10">The sequence shown here is derived from an EMBL/GenBank/DDBJ whole genome shotgun (WGS) entry which is preliminary data.</text>
</comment>
<dbReference type="Proteomes" id="UP000792457">
    <property type="component" value="Unassembled WGS sequence"/>
</dbReference>
<keyword evidence="5" id="KW-0694">RNA-binding</keyword>
<dbReference type="PROSITE" id="PS52002">
    <property type="entry name" value="SM"/>
    <property type="match status" value="1"/>
</dbReference>
<keyword evidence="8" id="KW-0687">Ribonucleoprotein</keyword>
<dbReference type="InterPro" id="IPR047575">
    <property type="entry name" value="Sm"/>
</dbReference>
<proteinExistence type="inferred from homology"/>